<dbReference type="Gene3D" id="3.20.20.450">
    <property type="entry name" value="EAL domain"/>
    <property type="match status" value="1"/>
</dbReference>
<dbReference type="PROSITE" id="PS50883">
    <property type="entry name" value="EAL"/>
    <property type="match status" value="1"/>
</dbReference>
<comment type="caution">
    <text evidence="4">The sequence shown here is derived from an EMBL/GenBank/DDBJ whole genome shotgun (WGS) entry which is preliminary data.</text>
</comment>
<dbReference type="Pfam" id="PF00072">
    <property type="entry name" value="Response_reg"/>
    <property type="match status" value="1"/>
</dbReference>
<dbReference type="GO" id="GO:0000160">
    <property type="term" value="P:phosphorelay signal transduction system"/>
    <property type="evidence" value="ECO:0007669"/>
    <property type="project" value="InterPro"/>
</dbReference>
<reference evidence="4 5" key="1">
    <citation type="submission" date="2020-02" db="EMBL/GenBank/DDBJ databases">
        <authorList>
            <person name="Kim M.K."/>
        </authorList>
    </citation>
    <scope>NUCLEOTIDE SEQUENCE [LARGE SCALE GENOMIC DNA]</scope>
    <source>
        <strain evidence="4 5">17J57-3</strain>
    </source>
</reference>
<dbReference type="InterPro" id="IPR001633">
    <property type="entry name" value="EAL_dom"/>
</dbReference>
<evidence type="ECO:0000313" key="4">
    <source>
        <dbReference type="EMBL" id="NEX62330.1"/>
    </source>
</evidence>
<dbReference type="Proteomes" id="UP000482155">
    <property type="component" value="Unassembled WGS sequence"/>
</dbReference>
<feature type="domain" description="EAL" evidence="3">
    <location>
        <begin position="148"/>
        <end position="401"/>
    </location>
</feature>
<dbReference type="EMBL" id="JAAIVB010000048">
    <property type="protein sequence ID" value="NEX62330.1"/>
    <property type="molecule type" value="Genomic_DNA"/>
</dbReference>
<dbReference type="AlphaFoldDB" id="A0A6B3SN59"/>
<dbReference type="SMART" id="SM00448">
    <property type="entry name" value="REC"/>
    <property type="match status" value="1"/>
</dbReference>
<evidence type="ECO:0000259" key="3">
    <source>
        <dbReference type="PROSITE" id="PS50883"/>
    </source>
</evidence>
<dbReference type="CDD" id="cd01948">
    <property type="entry name" value="EAL"/>
    <property type="match status" value="1"/>
</dbReference>
<dbReference type="InterPro" id="IPR001789">
    <property type="entry name" value="Sig_transdc_resp-reg_receiver"/>
</dbReference>
<protein>
    <submittedName>
        <fullName evidence="4">EAL domain-containing response regulator</fullName>
    </submittedName>
</protein>
<dbReference type="PROSITE" id="PS50110">
    <property type="entry name" value="RESPONSE_REGULATORY"/>
    <property type="match status" value="1"/>
</dbReference>
<feature type="domain" description="Response regulatory" evidence="2">
    <location>
        <begin position="11"/>
        <end position="133"/>
    </location>
</feature>
<dbReference type="Pfam" id="PF00563">
    <property type="entry name" value="EAL"/>
    <property type="match status" value="1"/>
</dbReference>
<dbReference type="PANTHER" id="PTHR33121">
    <property type="entry name" value="CYCLIC DI-GMP PHOSPHODIESTERASE PDEF"/>
    <property type="match status" value="1"/>
</dbReference>
<dbReference type="InterPro" id="IPR050706">
    <property type="entry name" value="Cyclic-di-GMP_PDE-like"/>
</dbReference>
<name>A0A6B3SN59_9BURK</name>
<keyword evidence="5" id="KW-1185">Reference proteome</keyword>
<organism evidence="4 5">
    <name type="scientific">Noviherbaspirillum galbum</name>
    <dbReference type="NCBI Taxonomy" id="2709383"/>
    <lineage>
        <taxon>Bacteria</taxon>
        <taxon>Pseudomonadati</taxon>
        <taxon>Pseudomonadota</taxon>
        <taxon>Betaproteobacteria</taxon>
        <taxon>Burkholderiales</taxon>
        <taxon>Oxalobacteraceae</taxon>
        <taxon>Noviherbaspirillum</taxon>
    </lineage>
</organism>
<gene>
    <name evidence="4" type="ORF">G3574_14670</name>
</gene>
<dbReference type="InterPro" id="IPR011006">
    <property type="entry name" value="CheY-like_superfamily"/>
</dbReference>
<dbReference type="InterPro" id="IPR035919">
    <property type="entry name" value="EAL_sf"/>
</dbReference>
<dbReference type="Gene3D" id="3.40.50.2300">
    <property type="match status" value="1"/>
</dbReference>
<evidence type="ECO:0000313" key="5">
    <source>
        <dbReference type="Proteomes" id="UP000482155"/>
    </source>
</evidence>
<dbReference type="SUPFAM" id="SSF141868">
    <property type="entry name" value="EAL domain-like"/>
    <property type="match status" value="1"/>
</dbReference>
<dbReference type="SUPFAM" id="SSF52172">
    <property type="entry name" value="CheY-like"/>
    <property type="match status" value="1"/>
</dbReference>
<dbReference type="RefSeq" id="WP_163964440.1">
    <property type="nucleotide sequence ID" value="NZ_JAAIVB010000048.1"/>
</dbReference>
<evidence type="ECO:0000256" key="1">
    <source>
        <dbReference type="PROSITE-ProRule" id="PRU00169"/>
    </source>
</evidence>
<keyword evidence="1" id="KW-0597">Phosphoprotein</keyword>
<dbReference type="GO" id="GO:0071111">
    <property type="term" value="F:cyclic-guanylate-specific phosphodiesterase activity"/>
    <property type="evidence" value="ECO:0007669"/>
    <property type="project" value="InterPro"/>
</dbReference>
<feature type="modified residue" description="4-aspartylphosphate" evidence="1">
    <location>
        <position position="61"/>
    </location>
</feature>
<dbReference type="PANTHER" id="PTHR33121:SF70">
    <property type="entry name" value="SIGNALING PROTEIN YKOW"/>
    <property type="match status" value="1"/>
</dbReference>
<dbReference type="SMART" id="SM00052">
    <property type="entry name" value="EAL"/>
    <property type="match status" value="1"/>
</dbReference>
<sequence length="409" mass="44956">MLSTRPWQRYRILVLEDNKFQRALLVTMLRSLGCEDILEATDGGQALSLIAADGVDVVVCDLQADEHASIDGVEFIRLVGRHQVGSLILVSALGSDLFSAVEMLANGHRISLAGCLPKPIRREHLVQVLERCMPRVTEPARHEHAERMSWSVQDLKSAIMKEQFVPYFQPKASLADGQVRGAEVLARWNHPEAGVLGPYHFIPVMEREGLIDLLTESLLHQALQASRTLAENGTPIKLAINASPLTLQDVGVPNRWRAIAMEHGVPPERIIIEVTETAVAENFIGLLETVTRLRMHGFGVALDDFGTCFSSLQQLSEFPITEVKIDRSFVMRAPATPRGHMIFESILALSHRLGLDTVAEGIETREQLDFVTSAGCTTAQGFLIAKPSSFATLRTLLADIPAPQATQAV</sequence>
<accession>A0A6B3SN59</accession>
<evidence type="ECO:0000259" key="2">
    <source>
        <dbReference type="PROSITE" id="PS50110"/>
    </source>
</evidence>
<proteinExistence type="predicted"/>